<dbReference type="Gene3D" id="3.30.420.130">
    <property type="entry name" value="Dinitrogenase iron-molybdenum cofactor biosynthesis domain"/>
    <property type="match status" value="1"/>
</dbReference>
<dbReference type="HOGENOM" id="CLU_104194_2_0_9"/>
<feature type="domain" description="Dinitrogenase iron-molybdenum cofactor biosynthesis" evidence="1">
    <location>
        <begin position="9"/>
        <end position="97"/>
    </location>
</feature>
<proteinExistence type="predicted"/>
<dbReference type="InterPro" id="IPR036105">
    <property type="entry name" value="DiNase_FeMo-co_biosyn_sf"/>
</dbReference>
<evidence type="ECO:0000313" key="3">
    <source>
        <dbReference type="Proteomes" id="UP000014923"/>
    </source>
</evidence>
<dbReference type="EMBL" id="CAVN010000092">
    <property type="protein sequence ID" value="CDF57870.1"/>
    <property type="molecule type" value="Genomic_DNA"/>
</dbReference>
<evidence type="ECO:0000313" key="2">
    <source>
        <dbReference type="EMBL" id="CDF57870.1"/>
    </source>
</evidence>
<dbReference type="InterPro" id="IPR033913">
    <property type="entry name" value="MTH1175_dom"/>
</dbReference>
<accession>R7RRI5</accession>
<keyword evidence="3" id="KW-1185">Reference proteome</keyword>
<dbReference type="InterPro" id="IPR003731">
    <property type="entry name" value="Di-Nase_FeMo-co_biosynth"/>
</dbReference>
<dbReference type="Pfam" id="PF02579">
    <property type="entry name" value="Nitro_FeMo-Co"/>
    <property type="match status" value="1"/>
</dbReference>
<gene>
    <name evidence="2" type="ORF">TCEL_01784</name>
</gene>
<organism evidence="2 3">
    <name type="scientific">Thermobrachium celere DSM 8682</name>
    <dbReference type="NCBI Taxonomy" id="941824"/>
    <lineage>
        <taxon>Bacteria</taxon>
        <taxon>Bacillati</taxon>
        <taxon>Bacillota</taxon>
        <taxon>Clostridia</taxon>
        <taxon>Eubacteriales</taxon>
        <taxon>Clostridiaceae</taxon>
        <taxon>Thermobrachium</taxon>
    </lineage>
</organism>
<sequence length="117" mass="12658">MKIAVACEGKNVSAHFGHCEGFMIYNVEDNNIVNAEFRENPGHRPGFLPVYLKDLGVDVIIAGGMGETAQMLFNENGIEVIVGVSGLCDDAVSKYIKGELKSTGSICREHQHAGHCH</sequence>
<name>R7RRI5_9CLOT</name>
<dbReference type="OrthoDB" id="280278at2"/>
<dbReference type="PANTHER" id="PTHR42983:SF1">
    <property type="entry name" value="IRON-MOLYBDENUM PROTEIN"/>
    <property type="match status" value="1"/>
</dbReference>
<dbReference type="AlphaFoldDB" id="R7RRI5"/>
<reference evidence="2" key="1">
    <citation type="submission" date="2013-03" db="EMBL/GenBank/DDBJ databases">
        <title>Draft genome sequence of the hydrogen-ethanol-producing anaerobic alkalithermophilic Caloramator celere.</title>
        <authorList>
            <person name="Ciranna A."/>
            <person name="Larjo A."/>
            <person name="Kivisto A."/>
            <person name="Santala V."/>
            <person name="Roos C."/>
            <person name="Karp M."/>
        </authorList>
    </citation>
    <scope>NUCLEOTIDE SEQUENCE [LARGE SCALE GENOMIC DNA]</scope>
    <source>
        <strain evidence="2">DSM 8682</strain>
    </source>
</reference>
<evidence type="ECO:0000259" key="1">
    <source>
        <dbReference type="Pfam" id="PF02579"/>
    </source>
</evidence>
<dbReference type="eggNOG" id="COG1433">
    <property type="taxonomic scope" value="Bacteria"/>
</dbReference>
<protein>
    <submittedName>
        <fullName evidence="2">ATPases involved in chromosome partitioning</fullName>
    </submittedName>
</protein>
<dbReference type="CDD" id="cd00851">
    <property type="entry name" value="MTH1175"/>
    <property type="match status" value="1"/>
</dbReference>
<dbReference type="Proteomes" id="UP000014923">
    <property type="component" value="Unassembled WGS sequence"/>
</dbReference>
<dbReference type="RefSeq" id="WP_018661424.1">
    <property type="nucleotide sequence ID" value="NZ_HF952018.1"/>
</dbReference>
<dbReference type="PANTHER" id="PTHR42983">
    <property type="entry name" value="DINITROGENASE IRON-MOLYBDENUM COFACTOR PROTEIN-RELATED"/>
    <property type="match status" value="1"/>
</dbReference>
<comment type="caution">
    <text evidence="2">The sequence shown here is derived from an EMBL/GenBank/DDBJ whole genome shotgun (WGS) entry which is preliminary data.</text>
</comment>
<dbReference type="SUPFAM" id="SSF53146">
    <property type="entry name" value="Nitrogenase accessory factor-like"/>
    <property type="match status" value="1"/>
</dbReference>